<dbReference type="PANTHER" id="PTHR33359">
    <property type="entry name" value="MOLYBDOPTERIN SYNTHASE SULFUR CARRIER SUBUNIT"/>
    <property type="match status" value="1"/>
</dbReference>
<dbReference type="EMBL" id="JAFLVT010000018">
    <property type="protein sequence ID" value="MBO0450408.1"/>
    <property type="molecule type" value="Genomic_DNA"/>
</dbReference>
<gene>
    <name evidence="4" type="ORF">JZO76_12850</name>
</gene>
<sequence>MIPIKLFAYLAEAIAPEISVALPTEIKKEDLLAIVAKTYPNYAAEIETCSVAVNQNFVQDETISLTKTDEVALIPPVSGG</sequence>
<dbReference type="RefSeq" id="WP_206905263.1">
    <property type="nucleotide sequence ID" value="NZ_JAFLVT010000018.1"/>
</dbReference>
<organism evidence="4 5">
    <name type="scientific">Candidatus Enterococcus myersii</name>
    <dbReference type="NCBI Taxonomy" id="2815322"/>
    <lineage>
        <taxon>Bacteria</taxon>
        <taxon>Bacillati</taxon>
        <taxon>Bacillota</taxon>
        <taxon>Bacilli</taxon>
        <taxon>Lactobacillales</taxon>
        <taxon>Enterococcaceae</taxon>
        <taxon>Enterococcus</taxon>
    </lineage>
</organism>
<reference evidence="4 5" key="1">
    <citation type="submission" date="2021-03" db="EMBL/GenBank/DDBJ databases">
        <title>Enterococcal diversity collection.</title>
        <authorList>
            <person name="Gilmore M.S."/>
            <person name="Schwartzman J."/>
            <person name="Van Tyne D."/>
            <person name="Martin M."/>
            <person name="Earl A.M."/>
            <person name="Manson A.L."/>
            <person name="Straub T."/>
            <person name="Salamzade R."/>
            <person name="Saavedra J."/>
            <person name="Lebreton F."/>
            <person name="Prichula J."/>
            <person name="Schaufler K."/>
            <person name="Gaca A."/>
            <person name="Sgardioli B."/>
            <person name="Wagenaar J."/>
            <person name="Strong T."/>
        </authorList>
    </citation>
    <scope>NUCLEOTIDE SEQUENCE [LARGE SCALE GENOMIC DNA]</scope>
    <source>
        <strain evidence="4 5">MJM12</strain>
    </source>
</reference>
<proteinExistence type="inferred from homology"/>
<evidence type="ECO:0000313" key="5">
    <source>
        <dbReference type="Proteomes" id="UP000664256"/>
    </source>
</evidence>
<dbReference type="Pfam" id="PF02597">
    <property type="entry name" value="ThiS"/>
    <property type="match status" value="1"/>
</dbReference>
<comment type="caution">
    <text evidence="4">The sequence shown here is derived from an EMBL/GenBank/DDBJ whole genome shotgun (WGS) entry which is preliminary data.</text>
</comment>
<keyword evidence="5" id="KW-1185">Reference proteome</keyword>
<accession>A0ABS3HCQ6</accession>
<evidence type="ECO:0000313" key="4">
    <source>
        <dbReference type="EMBL" id="MBO0450408.1"/>
    </source>
</evidence>
<dbReference type="CDD" id="cd00754">
    <property type="entry name" value="Ubl_MoaD"/>
    <property type="match status" value="1"/>
</dbReference>
<dbReference type="SUPFAM" id="SSF54285">
    <property type="entry name" value="MoaD/ThiS"/>
    <property type="match status" value="1"/>
</dbReference>
<dbReference type="InterPro" id="IPR003749">
    <property type="entry name" value="ThiS/MoaD-like"/>
</dbReference>
<evidence type="ECO:0000256" key="3">
    <source>
        <dbReference type="ARBA" id="ARBA00024247"/>
    </source>
</evidence>
<name>A0ABS3HCQ6_9ENTE</name>
<dbReference type="PANTHER" id="PTHR33359:SF1">
    <property type="entry name" value="MOLYBDOPTERIN SYNTHASE SULFUR CARRIER SUBUNIT"/>
    <property type="match status" value="1"/>
</dbReference>
<dbReference type="Proteomes" id="UP000664256">
    <property type="component" value="Unassembled WGS sequence"/>
</dbReference>
<evidence type="ECO:0000256" key="1">
    <source>
        <dbReference type="ARBA" id="ARBA00022741"/>
    </source>
</evidence>
<dbReference type="Gene3D" id="3.10.20.30">
    <property type="match status" value="1"/>
</dbReference>
<evidence type="ECO:0000256" key="2">
    <source>
        <dbReference type="ARBA" id="ARBA00024200"/>
    </source>
</evidence>
<dbReference type="InterPro" id="IPR012675">
    <property type="entry name" value="Beta-grasp_dom_sf"/>
</dbReference>
<dbReference type="InterPro" id="IPR016155">
    <property type="entry name" value="Mopterin_synth/thiamin_S_b"/>
</dbReference>
<keyword evidence="1" id="KW-0547">Nucleotide-binding</keyword>
<protein>
    <recommendedName>
        <fullName evidence="3">Molybdopterin synthase sulfur carrier subunit</fullName>
    </recommendedName>
</protein>
<dbReference type="InterPro" id="IPR044672">
    <property type="entry name" value="MOCS2A"/>
</dbReference>
<comment type="similarity">
    <text evidence="2">Belongs to the MoaD family.</text>
</comment>